<organism evidence="1">
    <name type="scientific">Dinoroseobacter phage vB_DshS_R26L</name>
    <dbReference type="NCBI Taxonomy" id="3161158"/>
    <lineage>
        <taxon>Viruses</taxon>
        <taxon>Duplodnaviria</taxon>
        <taxon>Heunggongvirae</taxon>
        <taxon>Uroviricota</taxon>
        <taxon>Caudoviricetes</taxon>
        <taxon>Nanhaivirus</taxon>
    </lineage>
</organism>
<proteinExistence type="predicted"/>
<gene>
    <name evidence="1" type="ORF">vBDshSR26L_32</name>
</gene>
<reference evidence="1" key="1">
    <citation type="submission" date="2024-06" db="EMBL/GenBank/DDBJ databases">
        <authorList>
            <person name="Lu L."/>
            <person name="Wei N."/>
            <person name="Zhang R."/>
        </authorList>
    </citation>
    <scope>NUCLEOTIDE SEQUENCE</scope>
</reference>
<dbReference type="EMBL" id="PP882867">
    <property type="protein sequence ID" value="XBW75347.1"/>
    <property type="molecule type" value="Genomic_DNA"/>
</dbReference>
<evidence type="ECO:0000313" key="1">
    <source>
        <dbReference type="EMBL" id="XBW75347.1"/>
    </source>
</evidence>
<name>A0AAU7VFW7_9CAUD</name>
<sequence>MTDYMDQGVKPPVPASTYKDEMLADMTGDDWEFAVNVSNQAMLIKPGWEITRQWSSMYQAIAISSKYRFVGQGSTPSTALADAYQHMRDFYMELKRHMEAT</sequence>
<accession>A0AAU7VFW7</accession>
<protein>
    <submittedName>
        <fullName evidence="1">Uncharacterized protein</fullName>
    </submittedName>
</protein>